<gene>
    <name evidence="1" type="ORF">HNR42_003358</name>
</gene>
<proteinExistence type="predicted"/>
<sequence>MHPNREYLLITPAQGDPQTLRRRLEADVPRGVALNLHVGQGADGGLRWNLELSGPAEQVPAARQAVLARLQHLGYRGAVV</sequence>
<evidence type="ECO:0000313" key="2">
    <source>
        <dbReference type="Proteomes" id="UP000569951"/>
    </source>
</evidence>
<reference evidence="1 2" key="1">
    <citation type="submission" date="2020-08" db="EMBL/GenBank/DDBJ databases">
        <title>Genomic Encyclopedia of Type Strains, Phase IV (KMG-IV): sequencing the most valuable type-strain genomes for metagenomic binning, comparative biology and taxonomic classification.</title>
        <authorList>
            <person name="Goeker M."/>
        </authorList>
    </citation>
    <scope>NUCLEOTIDE SEQUENCE [LARGE SCALE GENOMIC DNA]</scope>
    <source>
        <strain evidence="1 2">DSM 21458</strain>
    </source>
</reference>
<protein>
    <submittedName>
        <fullName evidence="1">Uncharacterized protein</fullName>
    </submittedName>
</protein>
<comment type="caution">
    <text evidence="1">The sequence shown here is derived from an EMBL/GenBank/DDBJ whole genome shotgun (WGS) entry which is preliminary data.</text>
</comment>
<evidence type="ECO:0000313" key="1">
    <source>
        <dbReference type="EMBL" id="MBB6099898.1"/>
    </source>
</evidence>
<accession>A0A841I609</accession>
<name>A0A841I609_9DEIO</name>
<dbReference type="RefSeq" id="WP_183988635.1">
    <property type="nucleotide sequence ID" value="NZ_JACHHG010000016.1"/>
</dbReference>
<dbReference type="AlphaFoldDB" id="A0A841I609"/>
<dbReference type="EMBL" id="JACHHG010000016">
    <property type="protein sequence ID" value="MBB6099898.1"/>
    <property type="molecule type" value="Genomic_DNA"/>
</dbReference>
<keyword evidence="2" id="KW-1185">Reference proteome</keyword>
<organism evidence="1 2">
    <name type="scientific">Deinobacterium chartae</name>
    <dbReference type="NCBI Taxonomy" id="521158"/>
    <lineage>
        <taxon>Bacteria</taxon>
        <taxon>Thermotogati</taxon>
        <taxon>Deinococcota</taxon>
        <taxon>Deinococci</taxon>
        <taxon>Deinococcales</taxon>
        <taxon>Deinococcaceae</taxon>
        <taxon>Deinobacterium</taxon>
    </lineage>
</organism>
<dbReference type="Proteomes" id="UP000569951">
    <property type="component" value="Unassembled WGS sequence"/>
</dbReference>